<keyword evidence="2" id="KW-1185">Reference proteome</keyword>
<dbReference type="Proteomes" id="UP001054837">
    <property type="component" value="Unassembled WGS sequence"/>
</dbReference>
<reference evidence="1 2" key="1">
    <citation type="submission" date="2021-06" db="EMBL/GenBank/DDBJ databases">
        <title>Caerostris darwini draft genome.</title>
        <authorList>
            <person name="Kono N."/>
            <person name="Arakawa K."/>
        </authorList>
    </citation>
    <scope>NUCLEOTIDE SEQUENCE [LARGE SCALE GENOMIC DNA]</scope>
</reference>
<dbReference type="EMBL" id="BPLQ01006783">
    <property type="protein sequence ID" value="GIY25207.1"/>
    <property type="molecule type" value="Genomic_DNA"/>
</dbReference>
<organism evidence="1 2">
    <name type="scientific">Caerostris darwini</name>
    <dbReference type="NCBI Taxonomy" id="1538125"/>
    <lineage>
        <taxon>Eukaryota</taxon>
        <taxon>Metazoa</taxon>
        <taxon>Ecdysozoa</taxon>
        <taxon>Arthropoda</taxon>
        <taxon>Chelicerata</taxon>
        <taxon>Arachnida</taxon>
        <taxon>Araneae</taxon>
        <taxon>Araneomorphae</taxon>
        <taxon>Entelegynae</taxon>
        <taxon>Araneoidea</taxon>
        <taxon>Araneidae</taxon>
        <taxon>Caerostris</taxon>
    </lineage>
</organism>
<protein>
    <submittedName>
        <fullName evidence="1">Uncharacterized protein</fullName>
    </submittedName>
</protein>
<name>A0AAV4RV28_9ARAC</name>
<evidence type="ECO:0000313" key="2">
    <source>
        <dbReference type="Proteomes" id="UP001054837"/>
    </source>
</evidence>
<dbReference type="AlphaFoldDB" id="A0AAV4RV28"/>
<comment type="caution">
    <text evidence="1">The sequence shown here is derived from an EMBL/GenBank/DDBJ whole genome shotgun (WGS) entry which is preliminary data.</text>
</comment>
<sequence>MLAHPSNKSVIPLPCDASDTAIGVVIHQIEHVYPLSFFKVLNPFTDKYSGYDWEQIFLRNHSSSLSKYEARFLENQLGHYKNIKILD</sequence>
<proteinExistence type="predicted"/>
<gene>
    <name evidence="1" type="ORF">CDAR_615681</name>
</gene>
<accession>A0AAV4RV28</accession>
<evidence type="ECO:0000313" key="1">
    <source>
        <dbReference type="EMBL" id="GIY25207.1"/>
    </source>
</evidence>